<dbReference type="InterPro" id="IPR058240">
    <property type="entry name" value="rSAM_sf"/>
</dbReference>
<dbReference type="PIRSF" id="PIRSF000371">
    <property type="entry name" value="PFL_act_enz"/>
    <property type="match status" value="1"/>
</dbReference>
<dbReference type="SFLD" id="SFLDG01118">
    <property type="entry name" value="activating_enzymes__group_2"/>
    <property type="match status" value="1"/>
</dbReference>
<sequence>MLDKDVTGTVFNVQKFSVHDGKGIRTLVFLKGCPLRCRWCSNPESQARPPERAFNPQRCLGPAACGRCLEACPSGAMSLVDGQLRDDRSRCDACHACVEACPSGAQSLYGETWSVDRVLRRVEEDGVFYARSGGGLTLSGGEAMTQPDFVLPLLREAKTRRINTAMETCGHCDGEALAQACSLLDALIFDIKSLDDAKHKAFIGVGNQLILENFRRVCDRFPGLPILVRTPVIPGFNDTEADVLAIRDILPRRATVHYELLPYHRMGQPKYGYLGRTYPMEGVQQNGGAVKLLQLRLKTCETLDKIVSSADL</sequence>
<keyword evidence="6" id="KW-0479">Metal-binding</keyword>
<feature type="domain" description="4Fe-4S ferredoxin-type" evidence="10">
    <location>
        <begin position="50"/>
        <end position="82"/>
    </location>
</feature>
<dbReference type="GO" id="GO:0046872">
    <property type="term" value="F:metal ion binding"/>
    <property type="evidence" value="ECO:0007669"/>
    <property type="project" value="UniProtKB-KW"/>
</dbReference>
<dbReference type="InterPro" id="IPR017900">
    <property type="entry name" value="4Fe4S_Fe_S_CS"/>
</dbReference>
<dbReference type="Pfam" id="PF04055">
    <property type="entry name" value="Radical_SAM"/>
    <property type="match status" value="1"/>
</dbReference>
<comment type="cofactor">
    <cofactor evidence="1">
        <name>[4Fe-4S] cluster</name>
        <dbReference type="ChEBI" id="CHEBI:49883"/>
    </cofactor>
</comment>
<dbReference type="InterPro" id="IPR007197">
    <property type="entry name" value="rSAM"/>
</dbReference>
<dbReference type="InterPro" id="IPR040074">
    <property type="entry name" value="BssD/PflA/YjjW"/>
</dbReference>
<keyword evidence="9" id="KW-0411">Iron-sulfur</keyword>
<keyword evidence="7" id="KW-0560">Oxidoreductase</keyword>
<reference evidence="12" key="1">
    <citation type="journal article" date="2020" name="mSystems">
        <title>Genome- and Community-Level Interaction Insights into Carbon Utilization and Element Cycling Functions of Hydrothermarchaeota in Hydrothermal Sediment.</title>
        <authorList>
            <person name="Zhou Z."/>
            <person name="Liu Y."/>
            <person name="Xu W."/>
            <person name="Pan J."/>
            <person name="Luo Z.H."/>
            <person name="Li M."/>
        </authorList>
    </citation>
    <scope>NUCLEOTIDE SEQUENCE [LARGE SCALE GENOMIC DNA]</scope>
    <source>
        <strain evidence="12">SpSt-413</strain>
    </source>
</reference>
<dbReference type="PROSITE" id="PS51379">
    <property type="entry name" value="4FE4S_FER_2"/>
    <property type="match status" value="2"/>
</dbReference>
<dbReference type="Gene3D" id="3.30.70.20">
    <property type="match status" value="1"/>
</dbReference>
<dbReference type="Pfam" id="PF13237">
    <property type="entry name" value="Fer4_10"/>
    <property type="match status" value="1"/>
</dbReference>
<dbReference type="GO" id="GO:0016491">
    <property type="term" value="F:oxidoreductase activity"/>
    <property type="evidence" value="ECO:0007669"/>
    <property type="project" value="UniProtKB-KW"/>
</dbReference>
<comment type="similarity">
    <text evidence="2">Belongs to the organic radical-activating enzymes family.</text>
</comment>
<evidence type="ECO:0000259" key="10">
    <source>
        <dbReference type="PROSITE" id="PS51379"/>
    </source>
</evidence>
<dbReference type="AlphaFoldDB" id="A0A7C3W8X9"/>
<dbReference type="PROSITE" id="PS00198">
    <property type="entry name" value="4FE4S_FER_1"/>
    <property type="match status" value="1"/>
</dbReference>
<dbReference type="InterPro" id="IPR034457">
    <property type="entry name" value="Organic_radical-activating"/>
</dbReference>
<dbReference type="PROSITE" id="PS01087">
    <property type="entry name" value="RADICAL_ACTIVATING"/>
    <property type="match status" value="1"/>
</dbReference>
<dbReference type="EMBL" id="DSRP01000276">
    <property type="protein sequence ID" value="HGG92106.1"/>
    <property type="molecule type" value="Genomic_DNA"/>
</dbReference>
<dbReference type="SUPFAM" id="SSF102114">
    <property type="entry name" value="Radical SAM enzymes"/>
    <property type="match status" value="1"/>
</dbReference>
<protein>
    <submittedName>
        <fullName evidence="12">Glycyl-radical enzyme activating protein</fullName>
    </submittedName>
</protein>
<keyword evidence="4" id="KW-0004">4Fe-4S</keyword>
<evidence type="ECO:0000256" key="7">
    <source>
        <dbReference type="ARBA" id="ARBA00023002"/>
    </source>
</evidence>
<comment type="subunit">
    <text evidence="3">Monomer.</text>
</comment>
<name>A0A7C3W8X9_9BACT</name>
<evidence type="ECO:0000256" key="8">
    <source>
        <dbReference type="ARBA" id="ARBA00023004"/>
    </source>
</evidence>
<dbReference type="PANTHER" id="PTHR30352:SF4">
    <property type="entry name" value="PYRUVATE FORMATE-LYASE 2-ACTIVATING ENZYME"/>
    <property type="match status" value="1"/>
</dbReference>
<dbReference type="SUPFAM" id="SSF54862">
    <property type="entry name" value="4Fe-4S ferredoxins"/>
    <property type="match status" value="1"/>
</dbReference>
<comment type="caution">
    <text evidence="12">The sequence shown here is derived from an EMBL/GenBank/DDBJ whole genome shotgun (WGS) entry which is preliminary data.</text>
</comment>
<dbReference type="PANTHER" id="PTHR30352">
    <property type="entry name" value="PYRUVATE FORMATE-LYASE-ACTIVATING ENZYME"/>
    <property type="match status" value="1"/>
</dbReference>
<dbReference type="Gene3D" id="3.20.20.70">
    <property type="entry name" value="Aldolase class I"/>
    <property type="match status" value="1"/>
</dbReference>
<organism evidence="12">
    <name type="scientific">Fundidesulfovibrio putealis</name>
    <dbReference type="NCBI Taxonomy" id="270496"/>
    <lineage>
        <taxon>Bacteria</taxon>
        <taxon>Pseudomonadati</taxon>
        <taxon>Thermodesulfobacteriota</taxon>
        <taxon>Desulfovibrionia</taxon>
        <taxon>Desulfovibrionales</taxon>
        <taxon>Desulfovibrionaceae</taxon>
        <taxon>Fundidesulfovibrio</taxon>
    </lineage>
</organism>
<evidence type="ECO:0000256" key="2">
    <source>
        <dbReference type="ARBA" id="ARBA00009777"/>
    </source>
</evidence>
<keyword evidence="8" id="KW-0408">Iron</keyword>
<gene>
    <name evidence="12" type="ORF">ENR59_04050</name>
</gene>
<evidence type="ECO:0000256" key="1">
    <source>
        <dbReference type="ARBA" id="ARBA00001966"/>
    </source>
</evidence>
<evidence type="ECO:0000313" key="12">
    <source>
        <dbReference type="EMBL" id="HGG92106.1"/>
    </source>
</evidence>
<dbReference type="InterPro" id="IPR013785">
    <property type="entry name" value="Aldolase_TIM"/>
</dbReference>
<accession>A0A7C3W8X9</accession>
<dbReference type="PROSITE" id="PS51918">
    <property type="entry name" value="RADICAL_SAM"/>
    <property type="match status" value="1"/>
</dbReference>
<evidence type="ECO:0000256" key="4">
    <source>
        <dbReference type="ARBA" id="ARBA00022485"/>
    </source>
</evidence>
<dbReference type="InterPro" id="IPR017896">
    <property type="entry name" value="4Fe4S_Fe-S-bd"/>
</dbReference>
<evidence type="ECO:0000259" key="11">
    <source>
        <dbReference type="PROSITE" id="PS51918"/>
    </source>
</evidence>
<evidence type="ECO:0000256" key="5">
    <source>
        <dbReference type="ARBA" id="ARBA00022691"/>
    </source>
</evidence>
<dbReference type="GO" id="GO:0051539">
    <property type="term" value="F:4 iron, 4 sulfur cluster binding"/>
    <property type="evidence" value="ECO:0007669"/>
    <property type="project" value="UniProtKB-KW"/>
</dbReference>
<evidence type="ECO:0000256" key="3">
    <source>
        <dbReference type="ARBA" id="ARBA00011245"/>
    </source>
</evidence>
<feature type="domain" description="Radical SAM core" evidence="11">
    <location>
        <begin position="19"/>
        <end position="304"/>
    </location>
</feature>
<dbReference type="Pfam" id="PF13353">
    <property type="entry name" value="Fer4_12"/>
    <property type="match status" value="1"/>
</dbReference>
<dbReference type="SFLD" id="SFLDG01066">
    <property type="entry name" value="organic_radical-activating_enz"/>
    <property type="match status" value="1"/>
</dbReference>
<proteinExistence type="inferred from homology"/>
<evidence type="ECO:0000256" key="6">
    <source>
        <dbReference type="ARBA" id="ARBA00022723"/>
    </source>
</evidence>
<evidence type="ECO:0000256" key="9">
    <source>
        <dbReference type="ARBA" id="ARBA00023014"/>
    </source>
</evidence>
<dbReference type="SFLD" id="SFLDS00029">
    <property type="entry name" value="Radical_SAM"/>
    <property type="match status" value="1"/>
</dbReference>
<keyword evidence="5" id="KW-0949">S-adenosyl-L-methionine</keyword>
<dbReference type="InterPro" id="IPR012839">
    <property type="entry name" value="Organic_radical_activase"/>
</dbReference>
<dbReference type="InterPro" id="IPR001989">
    <property type="entry name" value="Radical_activat_CS"/>
</dbReference>
<dbReference type="NCBIfam" id="TIGR02494">
    <property type="entry name" value="PFLE_PFLC"/>
    <property type="match status" value="1"/>
</dbReference>
<feature type="domain" description="4Fe-4S ferredoxin-type" evidence="10">
    <location>
        <begin position="87"/>
        <end position="111"/>
    </location>
</feature>